<protein>
    <submittedName>
        <fullName evidence="3">Bug family tripartite tricarboxylate transporter substrate binding protein</fullName>
    </submittedName>
</protein>
<organism evidence="3 4">
    <name type="scientific">Aquincola tertiaricarbonis</name>
    <dbReference type="NCBI Taxonomy" id="391953"/>
    <lineage>
        <taxon>Bacteria</taxon>
        <taxon>Pseudomonadati</taxon>
        <taxon>Pseudomonadota</taxon>
        <taxon>Betaproteobacteria</taxon>
        <taxon>Burkholderiales</taxon>
        <taxon>Sphaerotilaceae</taxon>
        <taxon>Aquincola</taxon>
    </lineage>
</organism>
<evidence type="ECO:0000256" key="2">
    <source>
        <dbReference type="SAM" id="SignalP"/>
    </source>
</evidence>
<dbReference type="RefSeq" id="WP_250197351.1">
    <property type="nucleotide sequence ID" value="NZ_CP097636.1"/>
</dbReference>
<dbReference type="PANTHER" id="PTHR42928">
    <property type="entry name" value="TRICARBOXYLATE-BINDING PROTEIN"/>
    <property type="match status" value="1"/>
</dbReference>
<dbReference type="Gene3D" id="3.40.190.10">
    <property type="entry name" value="Periplasmic binding protein-like II"/>
    <property type="match status" value="1"/>
</dbReference>
<evidence type="ECO:0000313" key="4">
    <source>
        <dbReference type="Proteomes" id="UP001056201"/>
    </source>
</evidence>
<dbReference type="SUPFAM" id="SSF53850">
    <property type="entry name" value="Periplasmic binding protein-like II"/>
    <property type="match status" value="1"/>
</dbReference>
<feature type="signal peptide" evidence="2">
    <location>
        <begin position="1"/>
        <end position="23"/>
    </location>
</feature>
<dbReference type="PANTHER" id="PTHR42928:SF5">
    <property type="entry name" value="BLR1237 PROTEIN"/>
    <property type="match status" value="1"/>
</dbReference>
<evidence type="ECO:0000256" key="1">
    <source>
        <dbReference type="ARBA" id="ARBA00006987"/>
    </source>
</evidence>
<sequence length="323" mass="33637">MIDRRTLLAAVPLLATLPRAAWAQQLETAKVLCGFPAGGTTDAVSRRVADKLRGAYARVALVDNKAGAGGRLAAEEVSRSAPDGSTMLLTPASIVTLYPHIYTRLGYGPRDLRPVSTACHISFGFGVGPAVPESVRDIKGFLAWAKANPEQANYASPGAGTPPHFIGALLAKESGLDLRHVPYKGSAPGIQDLLGGQVAAMSSPVGDYLPHLKSGKLRLLATSGKQRSKLVPDVATYAEQGFPALTVSEWYGFFLPGKASDEVTQRAAAAIATAVSSPDVVEAFAQLGLEASANSPAELAKAVADETAAWGPVVKRVGFKPEA</sequence>
<dbReference type="InterPro" id="IPR005064">
    <property type="entry name" value="BUG"/>
</dbReference>
<dbReference type="EMBL" id="CP097636">
    <property type="protein sequence ID" value="URI09130.1"/>
    <property type="molecule type" value="Genomic_DNA"/>
</dbReference>
<comment type="similarity">
    <text evidence="1">Belongs to the UPF0065 (bug) family.</text>
</comment>
<keyword evidence="2" id="KW-0732">Signal</keyword>
<name>A0ABY4S912_AQUTE</name>
<dbReference type="Gene3D" id="3.40.190.150">
    <property type="entry name" value="Bordetella uptake gene, domain 1"/>
    <property type="match status" value="1"/>
</dbReference>
<dbReference type="Proteomes" id="UP001056201">
    <property type="component" value="Chromosome 2"/>
</dbReference>
<reference evidence="3" key="1">
    <citation type="submission" date="2022-05" db="EMBL/GenBank/DDBJ databases">
        <title>An RpoN-dependent PEP-CTERM gene is involved in floc formation of an Aquincola tertiaricarbonis strain.</title>
        <authorList>
            <person name="Qiu D."/>
            <person name="Xia M."/>
        </authorList>
    </citation>
    <scope>NUCLEOTIDE SEQUENCE</scope>
    <source>
        <strain evidence="3">RN12</strain>
    </source>
</reference>
<dbReference type="InterPro" id="IPR042100">
    <property type="entry name" value="Bug_dom1"/>
</dbReference>
<dbReference type="Pfam" id="PF03401">
    <property type="entry name" value="TctC"/>
    <property type="match status" value="1"/>
</dbReference>
<dbReference type="PIRSF" id="PIRSF017082">
    <property type="entry name" value="YflP"/>
    <property type="match status" value="1"/>
</dbReference>
<feature type="chain" id="PRO_5047233343" evidence="2">
    <location>
        <begin position="24"/>
        <end position="323"/>
    </location>
</feature>
<gene>
    <name evidence="3" type="ORF">MW290_26555</name>
</gene>
<proteinExistence type="inferred from homology"/>
<keyword evidence="4" id="KW-1185">Reference proteome</keyword>
<accession>A0ABY4S912</accession>
<evidence type="ECO:0000313" key="3">
    <source>
        <dbReference type="EMBL" id="URI09130.1"/>
    </source>
</evidence>
<dbReference type="CDD" id="cd13579">
    <property type="entry name" value="PBP2_Bug_NagM"/>
    <property type="match status" value="1"/>
</dbReference>